<dbReference type="EMBL" id="CP039393">
    <property type="protein sequence ID" value="QCD35619.1"/>
    <property type="molecule type" value="Genomic_DNA"/>
</dbReference>
<name>A0A4P7VPY1_9BACT</name>
<protein>
    <submittedName>
        <fullName evidence="1">Uncharacterized protein</fullName>
    </submittedName>
</protein>
<evidence type="ECO:0000313" key="2">
    <source>
        <dbReference type="Proteomes" id="UP000297031"/>
    </source>
</evidence>
<gene>
    <name evidence="1" type="ORF">E7746_06795</name>
</gene>
<dbReference type="AlphaFoldDB" id="A0A4P7VPY1"/>
<dbReference type="Proteomes" id="UP000297031">
    <property type="component" value="Chromosome"/>
</dbReference>
<dbReference type="RefSeq" id="WP_123396729.1">
    <property type="nucleotide sequence ID" value="NZ_CP039393.1"/>
</dbReference>
<reference evidence="1 2" key="1">
    <citation type="submission" date="2019-02" db="EMBL/GenBank/DDBJ databases">
        <title>Isolation and identification of novel species under the genus Muribaculum.</title>
        <authorList>
            <person name="Miyake S."/>
            <person name="Ding Y."/>
            <person name="Low A."/>
            <person name="Soh M."/>
            <person name="Seedorf H."/>
        </authorList>
    </citation>
    <scope>NUCLEOTIDE SEQUENCE [LARGE SCALE GENOMIC DNA]</scope>
    <source>
        <strain evidence="1 2">TLL-A4</strain>
    </source>
</reference>
<keyword evidence="2" id="KW-1185">Reference proteome</keyword>
<accession>A0A4P7VPY1</accession>
<proteinExistence type="predicted"/>
<dbReference type="OrthoDB" id="1072462at2"/>
<organism evidence="1 2">
    <name type="scientific">Muribaculum gordoncarteri</name>
    <dbReference type="NCBI Taxonomy" id="2530390"/>
    <lineage>
        <taxon>Bacteria</taxon>
        <taxon>Pseudomonadati</taxon>
        <taxon>Bacteroidota</taxon>
        <taxon>Bacteroidia</taxon>
        <taxon>Bacteroidales</taxon>
        <taxon>Muribaculaceae</taxon>
        <taxon>Muribaculum</taxon>
    </lineage>
</organism>
<dbReference type="KEGG" id="mgod:E7746_06795"/>
<evidence type="ECO:0000313" key="1">
    <source>
        <dbReference type="EMBL" id="QCD35619.1"/>
    </source>
</evidence>
<sequence length="72" mass="8316">MAQNINQAFRQLGRTEKAQFIEKNLEYASEWAIAEYVDTYFLGVAKHLSEETLMAMLHYKQEQSKSNETAGN</sequence>